<name>A0A430QMZ5_SCHBO</name>
<feature type="compositionally biased region" description="Basic and acidic residues" evidence="6">
    <location>
        <begin position="321"/>
        <end position="334"/>
    </location>
</feature>
<organism evidence="8 9">
    <name type="scientific">Schistosoma bovis</name>
    <name type="common">Blood fluke</name>
    <dbReference type="NCBI Taxonomy" id="6184"/>
    <lineage>
        <taxon>Eukaryota</taxon>
        <taxon>Metazoa</taxon>
        <taxon>Spiralia</taxon>
        <taxon>Lophotrochozoa</taxon>
        <taxon>Platyhelminthes</taxon>
        <taxon>Trematoda</taxon>
        <taxon>Digenea</taxon>
        <taxon>Strigeidida</taxon>
        <taxon>Schistosomatoidea</taxon>
        <taxon>Schistosomatidae</taxon>
        <taxon>Schistosoma</taxon>
    </lineage>
</organism>
<dbReference type="PROSITE" id="PS00108">
    <property type="entry name" value="PROTEIN_KINASE_ST"/>
    <property type="match status" value="1"/>
</dbReference>
<keyword evidence="5" id="KW-0067">ATP-binding</keyword>
<dbReference type="STRING" id="6184.A0A430QMZ5"/>
<dbReference type="FunFam" id="1.10.510.10:FF:000026">
    <property type="entry name" value="Calcium/calmodulin-dependent protein kinase type 1"/>
    <property type="match status" value="1"/>
</dbReference>
<gene>
    <name evidence="8" type="ORF">DC041_0003591</name>
</gene>
<dbReference type="InterPro" id="IPR008271">
    <property type="entry name" value="Ser/Thr_kinase_AS"/>
</dbReference>
<evidence type="ECO:0000256" key="2">
    <source>
        <dbReference type="ARBA" id="ARBA00022679"/>
    </source>
</evidence>
<sequence length="334" mass="37832">MRVIQDDLGHSRRVTGGELFDRIVQKGSYTERDASALIRQVLLATEYMHSQGVVHRDLKPENLLYFSPADDSKIMVSDFGLSKIENNESIMATACGTPGYVAPEVLSVNEGSSGYGKEVDCWAIGVIAYILLCGYPPFYDENDHELFRQIRMAEYEFDSPYWDNISDSAKDFISNLLQKDPKKRYSCVQALEHPWIASNTALDRDLYPFVSEQIRKNFLAVKRWKKAYNATAVLHLLRRLQLNKSNSTAEKSTNSTDSLSTFTFDEDKLAEIQCKQLKSNSIDKQDKLPPKLQTSCSSPSSLSSPTRPPEIKPFSFNNITDEIKNIEKNDNNTT</sequence>
<feature type="domain" description="Protein kinase" evidence="7">
    <location>
        <begin position="1"/>
        <end position="196"/>
    </location>
</feature>
<dbReference type="GO" id="GO:0004674">
    <property type="term" value="F:protein serine/threonine kinase activity"/>
    <property type="evidence" value="ECO:0007669"/>
    <property type="project" value="UniProtKB-KW"/>
</dbReference>
<evidence type="ECO:0000256" key="6">
    <source>
        <dbReference type="SAM" id="MobiDB-lite"/>
    </source>
</evidence>
<accession>A0A430QMZ5</accession>
<feature type="region of interest" description="Disordered" evidence="6">
    <location>
        <begin position="283"/>
        <end position="334"/>
    </location>
</feature>
<dbReference type="EMBL" id="QMKO01001530">
    <property type="protein sequence ID" value="RTG89051.1"/>
    <property type="molecule type" value="Genomic_DNA"/>
</dbReference>
<evidence type="ECO:0000259" key="7">
    <source>
        <dbReference type="PROSITE" id="PS50011"/>
    </source>
</evidence>
<dbReference type="SUPFAM" id="SSF56112">
    <property type="entry name" value="Protein kinase-like (PK-like)"/>
    <property type="match status" value="1"/>
</dbReference>
<evidence type="ECO:0000256" key="1">
    <source>
        <dbReference type="ARBA" id="ARBA00022527"/>
    </source>
</evidence>
<keyword evidence="4 8" id="KW-0418">Kinase</keyword>
<dbReference type="Gene3D" id="1.10.510.10">
    <property type="entry name" value="Transferase(Phosphotransferase) domain 1"/>
    <property type="match status" value="1"/>
</dbReference>
<dbReference type="InterPro" id="IPR000719">
    <property type="entry name" value="Prot_kinase_dom"/>
</dbReference>
<dbReference type="GO" id="GO:0005524">
    <property type="term" value="F:ATP binding"/>
    <property type="evidence" value="ECO:0007669"/>
    <property type="project" value="UniProtKB-KW"/>
</dbReference>
<keyword evidence="3" id="KW-0547">Nucleotide-binding</keyword>
<evidence type="ECO:0000256" key="4">
    <source>
        <dbReference type="ARBA" id="ARBA00022777"/>
    </source>
</evidence>
<dbReference type="Proteomes" id="UP000290809">
    <property type="component" value="Unassembled WGS sequence"/>
</dbReference>
<dbReference type="PROSITE" id="PS50011">
    <property type="entry name" value="PROTEIN_KINASE_DOM"/>
    <property type="match status" value="1"/>
</dbReference>
<evidence type="ECO:0000256" key="5">
    <source>
        <dbReference type="ARBA" id="ARBA00022840"/>
    </source>
</evidence>
<evidence type="ECO:0000313" key="9">
    <source>
        <dbReference type="Proteomes" id="UP000290809"/>
    </source>
</evidence>
<reference evidence="8 9" key="1">
    <citation type="journal article" date="2019" name="PLoS Pathog.">
        <title>Genome sequence of the bovine parasite Schistosoma bovis Tanzania.</title>
        <authorList>
            <person name="Oey H."/>
            <person name="Zakrzewski M."/>
            <person name="Gobert G."/>
            <person name="Gravermann K."/>
            <person name="Stoye J."/>
            <person name="Jones M."/>
            <person name="Mcmanus D."/>
            <person name="Krause L."/>
        </authorList>
    </citation>
    <scope>NUCLEOTIDE SEQUENCE [LARGE SCALE GENOMIC DNA]</scope>
    <source>
        <strain evidence="8 9">TAN1997</strain>
    </source>
</reference>
<keyword evidence="9" id="KW-1185">Reference proteome</keyword>
<keyword evidence="1" id="KW-0723">Serine/threonine-protein kinase</keyword>
<proteinExistence type="predicted"/>
<feature type="compositionally biased region" description="Low complexity" evidence="6">
    <location>
        <begin position="295"/>
        <end position="305"/>
    </location>
</feature>
<dbReference type="SMART" id="SM00220">
    <property type="entry name" value="S_TKc"/>
    <property type="match status" value="1"/>
</dbReference>
<keyword evidence="2" id="KW-0808">Transferase</keyword>
<comment type="caution">
    <text evidence="8">The sequence shown here is derived from an EMBL/GenBank/DDBJ whole genome shotgun (WGS) entry which is preliminary data.</text>
</comment>
<dbReference type="PANTHER" id="PTHR24347">
    <property type="entry name" value="SERINE/THREONINE-PROTEIN KINASE"/>
    <property type="match status" value="1"/>
</dbReference>
<dbReference type="InterPro" id="IPR011009">
    <property type="entry name" value="Kinase-like_dom_sf"/>
</dbReference>
<evidence type="ECO:0000313" key="8">
    <source>
        <dbReference type="EMBL" id="RTG89051.1"/>
    </source>
</evidence>
<dbReference type="AlphaFoldDB" id="A0A430QMZ5"/>
<evidence type="ECO:0000256" key="3">
    <source>
        <dbReference type="ARBA" id="ARBA00022741"/>
    </source>
</evidence>
<dbReference type="Pfam" id="PF00069">
    <property type="entry name" value="Pkinase"/>
    <property type="match status" value="1"/>
</dbReference>
<protein>
    <submittedName>
        <fullName evidence="8">Calcium/calmodulin-dependent protein kinase I</fullName>
    </submittedName>
</protein>